<accession>A0AAQ2D872</accession>
<sequence length="69" mass="7709">MPIRRIFNERSNNIWRRRRGSIAADSILEVEPCPPCGSEPARERGVSFNTSLTDPPHSRAGSLPQGFCN</sequence>
<feature type="region of interest" description="Disordered" evidence="1">
    <location>
        <begin position="33"/>
        <end position="69"/>
    </location>
</feature>
<proteinExistence type="predicted"/>
<gene>
    <name evidence="2" type="ORF">E5170_25200</name>
</gene>
<comment type="caution">
    <text evidence="2">The sequence shown here is derived from an EMBL/GenBank/DDBJ whole genome shotgun (WGS) entry which is preliminary data.</text>
</comment>
<organism evidence="2 3">
    <name type="scientific">Pseudomonas atacamensis</name>
    <dbReference type="NCBI Taxonomy" id="2565368"/>
    <lineage>
        <taxon>Bacteria</taxon>
        <taxon>Pseudomonadati</taxon>
        <taxon>Pseudomonadota</taxon>
        <taxon>Gammaproteobacteria</taxon>
        <taxon>Pseudomonadales</taxon>
        <taxon>Pseudomonadaceae</taxon>
        <taxon>Pseudomonas</taxon>
    </lineage>
</organism>
<dbReference type="Proteomes" id="UP000310574">
    <property type="component" value="Unassembled WGS sequence"/>
</dbReference>
<dbReference type="AlphaFoldDB" id="A0AAQ2D872"/>
<reference evidence="2 3" key="1">
    <citation type="submission" date="2019-04" db="EMBL/GenBank/DDBJ databases">
        <title>Draft genome sequence of Pseudomonas sp. M7D1 isolated from rhizosphere of plant the flowery desert.</title>
        <authorList>
            <person name="Poblete-Morales M."/>
            <person name="Plaza N."/>
            <person name="Corsini G."/>
            <person name="Silva E."/>
        </authorList>
    </citation>
    <scope>NUCLEOTIDE SEQUENCE [LARGE SCALE GENOMIC DNA]</scope>
    <source>
        <strain evidence="2 3">M7D1</strain>
    </source>
</reference>
<evidence type="ECO:0000313" key="2">
    <source>
        <dbReference type="EMBL" id="THF27880.1"/>
    </source>
</evidence>
<protein>
    <submittedName>
        <fullName evidence="2">Uncharacterized protein</fullName>
    </submittedName>
</protein>
<evidence type="ECO:0000256" key="1">
    <source>
        <dbReference type="SAM" id="MobiDB-lite"/>
    </source>
</evidence>
<dbReference type="EMBL" id="SSBS01000007">
    <property type="protein sequence ID" value="THF27880.1"/>
    <property type="molecule type" value="Genomic_DNA"/>
</dbReference>
<evidence type="ECO:0000313" key="3">
    <source>
        <dbReference type="Proteomes" id="UP000310574"/>
    </source>
</evidence>
<name>A0AAQ2D872_9PSED</name>